<gene>
    <name evidence="1" type="ORF">AALO17_20180</name>
</gene>
<dbReference type="GeneID" id="78478619"/>
<dbReference type="OrthoDB" id="9808443at2"/>
<evidence type="ECO:0000313" key="2">
    <source>
        <dbReference type="Proteomes" id="UP000069771"/>
    </source>
</evidence>
<dbReference type="EMBL" id="CP011391">
    <property type="protein sequence ID" value="AMK55152.1"/>
    <property type="molecule type" value="Genomic_DNA"/>
</dbReference>
<protein>
    <submittedName>
        <fullName evidence="1">Uncharacterized protein</fullName>
    </submittedName>
</protein>
<dbReference type="RefSeq" id="WP_067558457.1">
    <property type="nucleotide sequence ID" value="NZ_CAJTBG010000008.1"/>
</dbReference>
<sequence>MGPILYLDIDGVLARRQPLPPFELDKALPARLAEDLNCGAIRRLDPVLVNEVVHGFDARACQLIRQICEECSAGIIITSSWRHVFSPQELKAILSIVGLGDYVLGSVPGGISRPEVIHASLEELGTADFAVVDDMDMRHDFGVRSVVPEAVFDEVCARKVRRLFKIYGH</sequence>
<dbReference type="AlphaFoldDB" id="A0A140DWX5"/>
<evidence type="ECO:0000313" key="1">
    <source>
        <dbReference type="EMBL" id="AMK55152.1"/>
    </source>
</evidence>
<accession>A0A140DWX5</accession>
<dbReference type="Proteomes" id="UP000069771">
    <property type="component" value="Chromosome"/>
</dbReference>
<dbReference type="Pfam" id="PF18143">
    <property type="entry name" value="HAD_SAK_2"/>
    <property type="match status" value="1"/>
</dbReference>
<reference evidence="1 2" key="1">
    <citation type="journal article" date="2016" name="Gut Pathog.">
        <title>Whole genome sequencing of "Faecalibaculum rodentium" ALO17, isolated from C57BL/6J laboratory mouse feces.</title>
        <authorList>
            <person name="Lim S."/>
            <person name="Chang D.H."/>
            <person name="Ahn S."/>
            <person name="Kim B.C."/>
        </authorList>
    </citation>
    <scope>NUCLEOTIDE SEQUENCE [LARGE SCALE GENOMIC DNA]</scope>
    <source>
        <strain evidence="1 2">Alo17</strain>
    </source>
</reference>
<dbReference type="KEGG" id="fro:AALO17_20180"/>
<proteinExistence type="predicted"/>
<dbReference type="STRING" id="1702221.AALO17_20180"/>
<organism evidence="1 2">
    <name type="scientific">Faecalibaculum rodentium</name>
    <dbReference type="NCBI Taxonomy" id="1702221"/>
    <lineage>
        <taxon>Bacteria</taxon>
        <taxon>Bacillati</taxon>
        <taxon>Bacillota</taxon>
        <taxon>Erysipelotrichia</taxon>
        <taxon>Erysipelotrichales</taxon>
        <taxon>Erysipelotrichaceae</taxon>
        <taxon>Faecalibaculum</taxon>
    </lineage>
</organism>
<name>A0A140DWX5_9FIRM</name>
<keyword evidence="2" id="KW-1185">Reference proteome</keyword>
<dbReference type="PATRIC" id="fig|1702221.3.peg.1963"/>